<dbReference type="Pfam" id="PF13560">
    <property type="entry name" value="HTH_31"/>
    <property type="match status" value="1"/>
</dbReference>
<dbReference type="Gene3D" id="1.10.260.40">
    <property type="entry name" value="lambda repressor-like DNA-binding domains"/>
    <property type="match status" value="1"/>
</dbReference>
<evidence type="ECO:0000313" key="3">
    <source>
        <dbReference type="Proteomes" id="UP000629287"/>
    </source>
</evidence>
<dbReference type="OrthoDB" id="4074704at2"/>
<feature type="domain" description="HTH cro/C1-type" evidence="1">
    <location>
        <begin position="25"/>
        <end position="79"/>
    </location>
</feature>
<dbReference type="CDD" id="cd00093">
    <property type="entry name" value="HTH_XRE"/>
    <property type="match status" value="1"/>
</dbReference>
<dbReference type="SUPFAM" id="SSF47413">
    <property type="entry name" value="lambda repressor-like DNA-binding domains"/>
    <property type="match status" value="1"/>
</dbReference>
<evidence type="ECO:0000259" key="1">
    <source>
        <dbReference type="PROSITE" id="PS50943"/>
    </source>
</evidence>
<evidence type="ECO:0000313" key="2">
    <source>
        <dbReference type="EMBL" id="MBE1597251.1"/>
    </source>
</evidence>
<proteinExistence type="predicted"/>
<dbReference type="InterPro" id="IPR010982">
    <property type="entry name" value="Lambda_DNA-bd_dom_sf"/>
</dbReference>
<dbReference type="AlphaFoldDB" id="A0A8I0P0E5"/>
<comment type="caution">
    <text evidence="2">The sequence shown here is derived from an EMBL/GenBank/DDBJ whole genome shotgun (WGS) entry which is preliminary data.</text>
</comment>
<reference evidence="2 3" key="1">
    <citation type="submission" date="2020-10" db="EMBL/GenBank/DDBJ databases">
        <title>Sequencing the genomes of 1000 actinobacteria strains.</title>
        <authorList>
            <person name="Klenk H.-P."/>
        </authorList>
    </citation>
    <scope>NUCLEOTIDE SEQUENCE [LARGE SCALE GENOMIC DNA]</scope>
    <source>
        <strain evidence="2 3">DSM 41803</strain>
    </source>
</reference>
<dbReference type="SMART" id="SM00530">
    <property type="entry name" value="HTH_XRE"/>
    <property type="match status" value="1"/>
</dbReference>
<dbReference type="InterPro" id="IPR001387">
    <property type="entry name" value="Cro/C1-type_HTH"/>
</dbReference>
<organism evidence="2 3">
    <name type="scientific">Streptomyces stelliscabiei</name>
    <dbReference type="NCBI Taxonomy" id="146820"/>
    <lineage>
        <taxon>Bacteria</taxon>
        <taxon>Bacillati</taxon>
        <taxon>Actinomycetota</taxon>
        <taxon>Actinomycetes</taxon>
        <taxon>Kitasatosporales</taxon>
        <taxon>Streptomycetaceae</taxon>
        <taxon>Streptomyces</taxon>
    </lineage>
</organism>
<accession>A0A8I0P0E5</accession>
<name>A0A8I0P0E5_9ACTN</name>
<dbReference type="PROSITE" id="PS50943">
    <property type="entry name" value="HTH_CROC1"/>
    <property type="match status" value="1"/>
</dbReference>
<dbReference type="RefSeq" id="WP_046915805.1">
    <property type="nucleotide sequence ID" value="NZ_JADBGF010000001.1"/>
</dbReference>
<gene>
    <name evidence="2" type="ORF">H4687_003380</name>
</gene>
<sequence length="348" mass="38674">MSGQQPWGDGRLRAAWAARDWPAVFRRYRHLAGISQRHLGELVDMTQGYVSNVERGRHQIRSAEVVARITRGLKVPTELGGVTRDRTLDEWGPSAELRERLAHAHTRGRGDLRTADWIGVVLAQHRRAEDEVGGMDLWPIVRSQLDQVTALIPGTSGPAADRLLLLAAEHAHWLSWVSWQEDKRGPALAWIDLAHGWAVDGGHPDMASWAQRVRSHYSLEYGDPVRALRTAEGARFAGPRPLSPAAEAAAVHQEAMAAAQLGERDRAVRLAEEAHGLALRAPDEEERPGWLYWLDATRARLQAADAAYACQRWADAAAGFREALPALAGFPRDHGYYLARLEDAERRV</sequence>
<dbReference type="EMBL" id="JADBGF010000001">
    <property type="protein sequence ID" value="MBE1597251.1"/>
    <property type="molecule type" value="Genomic_DNA"/>
</dbReference>
<dbReference type="GO" id="GO:0003677">
    <property type="term" value="F:DNA binding"/>
    <property type="evidence" value="ECO:0007669"/>
    <property type="project" value="InterPro"/>
</dbReference>
<protein>
    <submittedName>
        <fullName evidence="2">Transcriptional regulator with XRE-family HTH domain</fullName>
    </submittedName>
</protein>
<dbReference type="GeneID" id="86827947"/>
<keyword evidence="3" id="KW-1185">Reference proteome</keyword>
<dbReference type="Proteomes" id="UP000629287">
    <property type="component" value="Unassembled WGS sequence"/>
</dbReference>